<dbReference type="Proteomes" id="UP000226079">
    <property type="component" value="Unassembled WGS sequence"/>
</dbReference>
<dbReference type="InterPro" id="IPR036388">
    <property type="entry name" value="WH-like_DNA-bd_sf"/>
</dbReference>
<dbReference type="InterPro" id="IPR036390">
    <property type="entry name" value="WH_DNA-bd_sf"/>
</dbReference>
<dbReference type="Pfam" id="PF03551">
    <property type="entry name" value="PadR"/>
    <property type="match status" value="1"/>
</dbReference>
<dbReference type="SUPFAM" id="SSF46785">
    <property type="entry name" value="Winged helix' DNA-binding domain"/>
    <property type="match status" value="1"/>
</dbReference>
<dbReference type="EMBL" id="PDJC01000001">
    <property type="protein sequence ID" value="PFG18104.1"/>
    <property type="molecule type" value="Genomic_DNA"/>
</dbReference>
<dbReference type="AlphaFoldDB" id="A0A2A9CUK5"/>
<dbReference type="PANTHER" id="PTHR33169:SF14">
    <property type="entry name" value="TRANSCRIPTIONAL REGULATOR RV3488"/>
    <property type="match status" value="1"/>
</dbReference>
<comment type="caution">
    <text evidence="2">The sequence shown here is derived from an EMBL/GenBank/DDBJ whole genome shotgun (WGS) entry which is preliminary data.</text>
</comment>
<dbReference type="InterPro" id="IPR005149">
    <property type="entry name" value="Tscrpt_reg_PadR_N"/>
</dbReference>
<organism evidence="2 3">
    <name type="scientific">Propionicimonas paludicola</name>
    <dbReference type="NCBI Taxonomy" id="185243"/>
    <lineage>
        <taxon>Bacteria</taxon>
        <taxon>Bacillati</taxon>
        <taxon>Actinomycetota</taxon>
        <taxon>Actinomycetes</taxon>
        <taxon>Propionibacteriales</taxon>
        <taxon>Nocardioidaceae</taxon>
        <taxon>Propionicimonas</taxon>
    </lineage>
</organism>
<proteinExistence type="predicted"/>
<reference evidence="2 3" key="1">
    <citation type="submission" date="2017-10" db="EMBL/GenBank/DDBJ databases">
        <title>Sequencing the genomes of 1000 actinobacteria strains.</title>
        <authorList>
            <person name="Klenk H.-P."/>
        </authorList>
    </citation>
    <scope>NUCLEOTIDE SEQUENCE [LARGE SCALE GENOMIC DNA]</scope>
    <source>
        <strain evidence="2 3">DSM 15597</strain>
    </source>
</reference>
<evidence type="ECO:0000259" key="1">
    <source>
        <dbReference type="Pfam" id="PF03551"/>
    </source>
</evidence>
<evidence type="ECO:0000313" key="3">
    <source>
        <dbReference type="Proteomes" id="UP000226079"/>
    </source>
</evidence>
<dbReference type="Gene3D" id="1.10.10.10">
    <property type="entry name" value="Winged helix-like DNA-binding domain superfamily/Winged helix DNA-binding domain"/>
    <property type="match status" value="1"/>
</dbReference>
<keyword evidence="3" id="KW-1185">Reference proteome</keyword>
<dbReference type="PANTHER" id="PTHR33169">
    <property type="entry name" value="PADR-FAMILY TRANSCRIPTIONAL REGULATOR"/>
    <property type="match status" value="1"/>
</dbReference>
<accession>A0A2A9CUK5</accession>
<dbReference type="RefSeq" id="WP_098461482.1">
    <property type="nucleotide sequence ID" value="NZ_PDJC01000001.1"/>
</dbReference>
<gene>
    <name evidence="2" type="ORF">ATK74_2684</name>
</gene>
<evidence type="ECO:0000313" key="2">
    <source>
        <dbReference type="EMBL" id="PFG18104.1"/>
    </source>
</evidence>
<protein>
    <submittedName>
        <fullName evidence="2">PadR family transcriptional regulator</fullName>
    </submittedName>
</protein>
<name>A0A2A9CUK5_9ACTN</name>
<dbReference type="OrthoDB" id="122286at2"/>
<dbReference type="InterPro" id="IPR052509">
    <property type="entry name" value="Metal_resp_DNA-bind_regulator"/>
</dbReference>
<feature type="domain" description="Transcription regulator PadR N-terminal" evidence="1">
    <location>
        <begin position="19"/>
        <end position="89"/>
    </location>
</feature>
<sequence>MDSEPWPVEWLRGALELCVLAVISRGSTYGYAIAQDLQAVGLGTVKGGTLYPLLSRFEQAGLVDIDWRQGDSGPGRKYYQLSAKGREHFDAHAARWLAFTDLAAGVISAQRSHDE</sequence>